<keyword evidence="1" id="KW-0472">Membrane</keyword>
<accession>A0A1A6C4K2</accession>
<reference evidence="2 3" key="1">
    <citation type="journal article" date="2014" name="Genome Announc.">
        <title>Draft Genome Sequence of the Iron-Oxidizing, Acidophilic, and Halotolerant 'Thiobacillus prosperus' Type Strain DSM 5130.</title>
        <authorList>
            <person name="Ossandon F.J."/>
            <person name="Cardenas J.P."/>
            <person name="Corbett M."/>
            <person name="Quatrini R."/>
            <person name="Holmes D.S."/>
            <person name="Watkin E."/>
        </authorList>
    </citation>
    <scope>NUCLEOTIDE SEQUENCE [LARGE SCALE GENOMIC DNA]</scope>
    <source>
        <strain evidence="2 3">DSM 5130</strain>
    </source>
</reference>
<keyword evidence="3" id="KW-1185">Reference proteome</keyword>
<feature type="transmembrane region" description="Helical" evidence="1">
    <location>
        <begin position="20"/>
        <end position="38"/>
    </location>
</feature>
<evidence type="ECO:0000313" key="3">
    <source>
        <dbReference type="Proteomes" id="UP000029273"/>
    </source>
</evidence>
<keyword evidence="1" id="KW-1133">Transmembrane helix</keyword>
<organism evidence="2 3">
    <name type="scientific">Acidihalobacter prosperus</name>
    <dbReference type="NCBI Taxonomy" id="160660"/>
    <lineage>
        <taxon>Bacteria</taxon>
        <taxon>Pseudomonadati</taxon>
        <taxon>Pseudomonadota</taxon>
        <taxon>Gammaproteobacteria</taxon>
        <taxon>Chromatiales</taxon>
        <taxon>Ectothiorhodospiraceae</taxon>
        <taxon>Acidihalobacter</taxon>
    </lineage>
</organism>
<gene>
    <name evidence="2" type="ORF">Thpro_021807</name>
</gene>
<proteinExistence type="predicted"/>
<comment type="caution">
    <text evidence="2">The sequence shown here is derived from an EMBL/GenBank/DDBJ whole genome shotgun (WGS) entry which is preliminary data.</text>
</comment>
<evidence type="ECO:0000313" key="2">
    <source>
        <dbReference type="EMBL" id="OBS09479.1"/>
    </source>
</evidence>
<protein>
    <recommendedName>
        <fullName evidence="4">L-lactate permease</fullName>
    </recommendedName>
</protein>
<dbReference type="RefSeq" id="WP_145930784.1">
    <property type="nucleotide sequence ID" value="NZ_JQSG02000003.1"/>
</dbReference>
<dbReference type="Proteomes" id="UP000029273">
    <property type="component" value="Unassembled WGS sequence"/>
</dbReference>
<sequence length="76" mass="7835">MILDLLPFAGLLTVIASRRAGVWVAALAGLTLTLPAFLASTDAATPALARLAGTSLHGLWLSWLAVSVIVAGLLFH</sequence>
<keyword evidence="1" id="KW-0812">Transmembrane</keyword>
<feature type="transmembrane region" description="Helical" evidence="1">
    <location>
        <begin position="58"/>
        <end position="75"/>
    </location>
</feature>
<evidence type="ECO:0000256" key="1">
    <source>
        <dbReference type="SAM" id="Phobius"/>
    </source>
</evidence>
<name>A0A1A6C4K2_9GAMM</name>
<dbReference type="EMBL" id="JQSG02000003">
    <property type="protein sequence ID" value="OBS09479.1"/>
    <property type="molecule type" value="Genomic_DNA"/>
</dbReference>
<dbReference type="AlphaFoldDB" id="A0A1A6C4K2"/>
<evidence type="ECO:0008006" key="4">
    <source>
        <dbReference type="Google" id="ProtNLM"/>
    </source>
</evidence>